<reference evidence="3 4" key="1">
    <citation type="submission" date="2018-05" db="EMBL/GenBank/DDBJ databases">
        <title>Acuticoccus sediminis sp. nov., isolated from deep-sea sediment of Indian Ocean.</title>
        <authorList>
            <person name="Liu X."/>
            <person name="Lai Q."/>
            <person name="Du Y."/>
            <person name="Sun F."/>
            <person name="Zhang X."/>
            <person name="Wang S."/>
            <person name="Shao Z."/>
        </authorList>
    </citation>
    <scope>NUCLEOTIDE SEQUENCE [LARGE SCALE GENOMIC DNA]</scope>
    <source>
        <strain evidence="3 4">PTG4-2</strain>
    </source>
</reference>
<proteinExistence type="inferred from homology"/>
<dbReference type="SUPFAM" id="SSF54909">
    <property type="entry name" value="Dimeric alpha+beta barrel"/>
    <property type="match status" value="1"/>
</dbReference>
<dbReference type="AlphaFoldDB" id="A0A8B2NLF1"/>
<comment type="similarity">
    <text evidence="1">Belongs to the NipSnap family.</text>
</comment>
<feature type="domain" description="NIPSNAP" evidence="2">
    <location>
        <begin position="5"/>
        <end position="104"/>
    </location>
</feature>
<dbReference type="InterPro" id="IPR011008">
    <property type="entry name" value="Dimeric_a/b-barrel"/>
</dbReference>
<protein>
    <submittedName>
        <fullName evidence="3">NIPSNAP family protein</fullName>
    </submittedName>
</protein>
<dbReference type="Proteomes" id="UP000249590">
    <property type="component" value="Unassembled WGS sequence"/>
</dbReference>
<dbReference type="InterPro" id="IPR051557">
    <property type="entry name" value="NipSnap_domain"/>
</dbReference>
<keyword evidence="4" id="KW-1185">Reference proteome</keyword>
<sequence length="112" mass="12759">MLIDHRTYTCRPGTIKLHLKLYEEYGYKAQSRHLGKPWLYAATESGDPNSYVHIWVYESAGDREAKRQALAADPDWAEYLKRSREAAYLVSQKNSLMTPVGFAPAPEVRAAD</sequence>
<dbReference type="PANTHER" id="PTHR21017:SF17">
    <property type="entry name" value="PROTEIN NIPSNAP"/>
    <property type="match status" value="1"/>
</dbReference>
<dbReference type="Gene3D" id="3.30.70.100">
    <property type="match status" value="1"/>
</dbReference>
<dbReference type="PANTHER" id="PTHR21017">
    <property type="entry name" value="NIPSNAP-RELATED"/>
    <property type="match status" value="1"/>
</dbReference>
<evidence type="ECO:0000313" key="3">
    <source>
        <dbReference type="EMBL" id="RAH98423.1"/>
    </source>
</evidence>
<dbReference type="OrthoDB" id="4124121at2"/>
<gene>
    <name evidence="3" type="ORF">DLJ53_27420</name>
</gene>
<dbReference type="EMBL" id="QHHQ01000007">
    <property type="protein sequence ID" value="RAH98423.1"/>
    <property type="molecule type" value="Genomic_DNA"/>
</dbReference>
<name>A0A8B2NLF1_9HYPH</name>
<organism evidence="3 4">
    <name type="scientific">Acuticoccus sediminis</name>
    <dbReference type="NCBI Taxonomy" id="2184697"/>
    <lineage>
        <taxon>Bacteria</taxon>
        <taxon>Pseudomonadati</taxon>
        <taxon>Pseudomonadota</taxon>
        <taxon>Alphaproteobacteria</taxon>
        <taxon>Hyphomicrobiales</taxon>
        <taxon>Amorphaceae</taxon>
        <taxon>Acuticoccus</taxon>
    </lineage>
</organism>
<dbReference type="RefSeq" id="WP_111351315.1">
    <property type="nucleotide sequence ID" value="NZ_JAIWKD010000006.1"/>
</dbReference>
<dbReference type="InterPro" id="IPR012577">
    <property type="entry name" value="NIPSNAP"/>
</dbReference>
<accession>A0A8B2NLF1</accession>
<dbReference type="Pfam" id="PF07978">
    <property type="entry name" value="NIPSNAP"/>
    <property type="match status" value="1"/>
</dbReference>
<evidence type="ECO:0000256" key="1">
    <source>
        <dbReference type="ARBA" id="ARBA00005291"/>
    </source>
</evidence>
<comment type="caution">
    <text evidence="3">The sequence shown here is derived from an EMBL/GenBank/DDBJ whole genome shotgun (WGS) entry which is preliminary data.</text>
</comment>
<evidence type="ECO:0000313" key="4">
    <source>
        <dbReference type="Proteomes" id="UP000249590"/>
    </source>
</evidence>
<evidence type="ECO:0000259" key="2">
    <source>
        <dbReference type="Pfam" id="PF07978"/>
    </source>
</evidence>